<dbReference type="RefSeq" id="WP_213654763.1">
    <property type="nucleotide sequence ID" value="NZ_BOSL01000006.1"/>
</dbReference>
<dbReference type="EMBL" id="BOSL01000006">
    <property type="protein sequence ID" value="GIP53101.1"/>
    <property type="molecule type" value="Genomic_DNA"/>
</dbReference>
<dbReference type="PRINTS" id="PR01002">
    <property type="entry name" value="FLGFLGJ"/>
</dbReference>
<accession>A0ABQ4MAT8</accession>
<feature type="domain" description="Mannosyl-glycoprotein endo-beta-N-acetylglucosamidase-like" evidence="2">
    <location>
        <begin position="2"/>
        <end position="152"/>
    </location>
</feature>
<dbReference type="SMART" id="SM00047">
    <property type="entry name" value="LYZ2"/>
    <property type="match status" value="1"/>
</dbReference>
<gene>
    <name evidence="3" type="ORF">J42TS3_21360</name>
</gene>
<dbReference type="Pfam" id="PF01832">
    <property type="entry name" value="Glucosaminidase"/>
    <property type="match status" value="1"/>
</dbReference>
<proteinExistence type="predicted"/>
<name>A0ABQ4MAT8_9BACL</name>
<dbReference type="PANTHER" id="PTHR33308">
    <property type="entry name" value="PEPTIDOGLYCAN HYDROLASE FLGJ"/>
    <property type="match status" value="1"/>
</dbReference>
<comment type="caution">
    <text evidence="3">The sequence shown here is derived from an EMBL/GenBank/DDBJ whole genome shotgun (WGS) entry which is preliminary data.</text>
</comment>
<evidence type="ECO:0000313" key="4">
    <source>
        <dbReference type="Proteomes" id="UP000679992"/>
    </source>
</evidence>
<dbReference type="PANTHER" id="PTHR33308:SF10">
    <property type="entry name" value="EXO-GLUCOSAMINIDASE LYTG"/>
    <property type="match status" value="1"/>
</dbReference>
<keyword evidence="4" id="KW-1185">Reference proteome</keyword>
<dbReference type="Gene3D" id="1.10.530.10">
    <property type="match status" value="1"/>
</dbReference>
<evidence type="ECO:0000313" key="3">
    <source>
        <dbReference type="EMBL" id="GIP53101.1"/>
    </source>
</evidence>
<evidence type="ECO:0000259" key="2">
    <source>
        <dbReference type="SMART" id="SM00047"/>
    </source>
</evidence>
<protein>
    <recommendedName>
        <fullName evidence="2">Mannosyl-glycoprotein endo-beta-N-acetylglucosamidase-like domain-containing protein</fullName>
    </recommendedName>
</protein>
<dbReference type="InterPro" id="IPR051056">
    <property type="entry name" value="Glycosyl_Hydrolase_73"/>
</dbReference>
<evidence type="ECO:0000256" key="1">
    <source>
        <dbReference type="ARBA" id="ARBA00022801"/>
    </source>
</evidence>
<dbReference type="Gene3D" id="4.10.80.30">
    <property type="entry name" value="DNA polymerase, domain 6"/>
    <property type="match status" value="1"/>
</dbReference>
<reference evidence="3 4" key="1">
    <citation type="submission" date="2021-03" db="EMBL/GenBank/DDBJ databases">
        <title>Antimicrobial resistance genes in bacteria isolated from Japanese honey, and their potential for conferring macrolide and lincosamide resistance in the American foulbrood pathogen Paenibacillus larvae.</title>
        <authorList>
            <person name="Okamoto M."/>
            <person name="Kumagai M."/>
            <person name="Kanamori H."/>
            <person name="Takamatsu D."/>
        </authorList>
    </citation>
    <scope>NUCLEOTIDE SEQUENCE [LARGE SCALE GENOMIC DNA]</scope>
    <source>
        <strain evidence="3 4">J42TS3</strain>
    </source>
</reference>
<sequence>MNKSEFIAKIAPHAVADMRKTGVAASLTIAQAALESGWGGSGLTKRANNLFGIKGAGPAGKCVMPTREYSGGKWITVDAAFRAYRDWGESIADHSALFLRGVSWDRNKYRGVIGKRGAAAARAVAAAGYATDPDYAAKLIAIMDAHNLYDYDTQGEAEPKVTKDDANKIINTWLKPAYGAAKTVAERKEIGRLADELRVASGQPKQNG</sequence>
<dbReference type="Proteomes" id="UP000679992">
    <property type="component" value="Unassembled WGS sequence"/>
</dbReference>
<dbReference type="InterPro" id="IPR002901">
    <property type="entry name" value="MGlyc_endo_b_GlcNAc-like_dom"/>
</dbReference>
<organism evidence="3 4">
    <name type="scientific">Paenibacillus vini</name>
    <dbReference type="NCBI Taxonomy" id="1476024"/>
    <lineage>
        <taxon>Bacteria</taxon>
        <taxon>Bacillati</taxon>
        <taxon>Bacillota</taxon>
        <taxon>Bacilli</taxon>
        <taxon>Bacillales</taxon>
        <taxon>Paenibacillaceae</taxon>
        <taxon>Paenibacillus</taxon>
    </lineage>
</organism>
<keyword evidence="1" id="KW-0378">Hydrolase</keyword>